<proteinExistence type="predicted"/>
<keyword evidence="3" id="KW-0378">Hydrolase</keyword>
<dbReference type="GO" id="GO:0004519">
    <property type="term" value="F:endonuclease activity"/>
    <property type="evidence" value="ECO:0007669"/>
    <property type="project" value="UniProtKB-KW"/>
</dbReference>
<dbReference type="Gene3D" id="1.20.5.1700">
    <property type="match status" value="1"/>
</dbReference>
<gene>
    <name evidence="3" type="ORF">FCC1311_029452</name>
</gene>
<accession>A0A2R5GFS9</accession>
<comment type="caution">
    <text evidence="3">The sequence shown here is derived from an EMBL/GenBank/DDBJ whole genome shotgun (WGS) entry which is preliminary data.</text>
</comment>
<keyword evidence="3" id="KW-0255">Endonuclease</keyword>
<feature type="region of interest" description="Disordered" evidence="2">
    <location>
        <begin position="306"/>
        <end position="326"/>
    </location>
</feature>
<evidence type="ECO:0000256" key="2">
    <source>
        <dbReference type="SAM" id="MobiDB-lite"/>
    </source>
</evidence>
<dbReference type="EMBL" id="BEYU01000022">
    <property type="protein sequence ID" value="GBG26724.1"/>
    <property type="molecule type" value="Genomic_DNA"/>
</dbReference>
<evidence type="ECO:0000256" key="1">
    <source>
        <dbReference type="SAM" id="Coils"/>
    </source>
</evidence>
<dbReference type="Proteomes" id="UP000241890">
    <property type="component" value="Unassembled WGS sequence"/>
</dbReference>
<dbReference type="GO" id="GO:0005634">
    <property type="term" value="C:nucleus"/>
    <property type="evidence" value="ECO:0007669"/>
    <property type="project" value="UniProtKB-SubCell"/>
</dbReference>
<sequence length="390" mass="44516">MATETYFARRKRQGDLESFYWYVLGLDGCEKRDEFVAPEDLEETDVRRDGKGSQKELVNMPQKCGTQGAQTVSEDAAPNVSVLLHEPDKLQAMVSEIWSMMKGNECFVDLLERENQALKGQMHDLKAEHLREVETLKSEIATQRKSLEDELEKSQFKSAAEIKRLREEVEELQSIHQWKAEHLREVETLKSEIATQRKSLEDELEKSQFRSAAEIKRLREELEAQRQLHDTEMLQMQKVDSSLIHPEQALQSADLNLSTKENRESNVASSNAFIRKAVNDAEDNDAENDFNSAASIDFLFEGSQRSANSVGPTQDEVMGTPQSRRSTNCHKCERFYAALRVTDPHALQELRNECSRHRHRYVAPGTPPTFWDIPSLNSFADTQTQDSGPG</sequence>
<keyword evidence="4" id="KW-1185">Reference proteome</keyword>
<organism evidence="3 4">
    <name type="scientific">Hondaea fermentalgiana</name>
    <dbReference type="NCBI Taxonomy" id="2315210"/>
    <lineage>
        <taxon>Eukaryota</taxon>
        <taxon>Sar</taxon>
        <taxon>Stramenopiles</taxon>
        <taxon>Bigyra</taxon>
        <taxon>Labyrinthulomycetes</taxon>
        <taxon>Thraustochytrida</taxon>
        <taxon>Thraustochytriidae</taxon>
        <taxon>Hondaea</taxon>
    </lineage>
</organism>
<evidence type="ECO:0000313" key="3">
    <source>
        <dbReference type="EMBL" id="GBG26724.1"/>
    </source>
</evidence>
<keyword evidence="3" id="KW-0540">Nuclease</keyword>
<dbReference type="InParanoid" id="A0A2R5GFS9"/>
<evidence type="ECO:0000313" key="4">
    <source>
        <dbReference type="Proteomes" id="UP000241890"/>
    </source>
</evidence>
<feature type="coiled-coil region" evidence="1">
    <location>
        <begin position="108"/>
        <end position="153"/>
    </location>
</feature>
<dbReference type="AlphaFoldDB" id="A0A2R5GFS9"/>
<dbReference type="GO" id="GO:0006281">
    <property type="term" value="P:DNA repair"/>
    <property type="evidence" value="ECO:0007669"/>
    <property type="project" value="InterPro"/>
</dbReference>
<protein>
    <submittedName>
        <fullName evidence="3">DNA endonuclease RBBP8</fullName>
    </submittedName>
</protein>
<reference evidence="3 4" key="1">
    <citation type="submission" date="2017-12" db="EMBL/GenBank/DDBJ databases">
        <title>Sequencing, de novo assembly and annotation of complete genome of a new Thraustochytrid species, strain FCC1311.</title>
        <authorList>
            <person name="Sedici K."/>
            <person name="Godart F."/>
            <person name="Aiese Cigliano R."/>
            <person name="Sanseverino W."/>
            <person name="Barakat M."/>
            <person name="Ortet P."/>
            <person name="Marechal E."/>
            <person name="Cagnac O."/>
            <person name="Amato A."/>
        </authorList>
    </citation>
    <scope>NUCLEOTIDE SEQUENCE [LARGE SCALE GENOMIC DNA]</scope>
</reference>
<keyword evidence="1" id="KW-0175">Coiled coil</keyword>
<name>A0A2R5GFS9_9STRA</name>
<feature type="coiled-coil region" evidence="1">
    <location>
        <begin position="179"/>
        <end position="235"/>
    </location>
</feature>
<dbReference type="OrthoDB" id="5801062at2759"/>